<feature type="transmembrane region" description="Helical" evidence="10">
    <location>
        <begin position="78"/>
        <end position="103"/>
    </location>
</feature>
<dbReference type="Pfam" id="PF00999">
    <property type="entry name" value="Na_H_Exchanger"/>
    <property type="match status" value="1"/>
</dbReference>
<keyword evidence="4 10" id="KW-0812">Transmembrane</keyword>
<feature type="transmembrane region" description="Helical" evidence="10">
    <location>
        <begin position="307"/>
        <end position="329"/>
    </location>
</feature>
<feature type="transmembrane region" description="Helical" evidence="10">
    <location>
        <begin position="350"/>
        <end position="372"/>
    </location>
</feature>
<feature type="transmembrane region" description="Helical" evidence="10">
    <location>
        <begin position="277"/>
        <end position="301"/>
    </location>
</feature>
<keyword evidence="13" id="KW-1185">Reference proteome</keyword>
<name>A0ABW5TII3_9ENTE</name>
<evidence type="ECO:0000256" key="10">
    <source>
        <dbReference type="SAM" id="Phobius"/>
    </source>
</evidence>
<evidence type="ECO:0000256" key="9">
    <source>
        <dbReference type="ARBA" id="ARBA00023201"/>
    </source>
</evidence>
<evidence type="ECO:0000256" key="6">
    <source>
        <dbReference type="ARBA" id="ARBA00023053"/>
    </source>
</evidence>
<dbReference type="EMBL" id="JBHUMO010000043">
    <property type="protein sequence ID" value="MFD2729116.1"/>
    <property type="molecule type" value="Genomic_DNA"/>
</dbReference>
<keyword evidence="7" id="KW-0406">Ion transport</keyword>
<protein>
    <submittedName>
        <fullName evidence="12">Cation:proton antiporter</fullName>
    </submittedName>
</protein>
<comment type="caution">
    <text evidence="12">The sequence shown here is derived from an EMBL/GenBank/DDBJ whole genome shotgun (WGS) entry which is preliminary data.</text>
</comment>
<dbReference type="Proteomes" id="UP001597427">
    <property type="component" value="Unassembled WGS sequence"/>
</dbReference>
<gene>
    <name evidence="12" type="ORF">ACFSR0_06740</name>
</gene>
<keyword evidence="2" id="KW-0813">Transport</keyword>
<keyword evidence="5 10" id="KW-1133">Transmembrane helix</keyword>
<evidence type="ECO:0000256" key="3">
    <source>
        <dbReference type="ARBA" id="ARBA00022475"/>
    </source>
</evidence>
<dbReference type="InterPro" id="IPR006153">
    <property type="entry name" value="Cation/H_exchanger_TM"/>
</dbReference>
<comment type="subcellular location">
    <subcellularLocation>
        <location evidence="1">Cell membrane</location>
        <topology evidence="1">Multi-pass membrane protein</topology>
    </subcellularLocation>
</comment>
<feature type="transmembrane region" description="Helical" evidence="10">
    <location>
        <begin position="176"/>
        <end position="200"/>
    </location>
</feature>
<feature type="transmembrane region" description="Helical" evidence="10">
    <location>
        <begin position="216"/>
        <end position="234"/>
    </location>
</feature>
<accession>A0ABW5TII3</accession>
<keyword evidence="6" id="KW-0915">Sodium</keyword>
<dbReference type="PANTHER" id="PTHR10110">
    <property type="entry name" value="SODIUM/HYDROGEN EXCHANGER"/>
    <property type="match status" value="1"/>
</dbReference>
<reference evidence="13" key="1">
    <citation type="journal article" date="2019" name="Int. J. Syst. Evol. Microbiol.">
        <title>The Global Catalogue of Microorganisms (GCM) 10K type strain sequencing project: providing services to taxonomists for standard genome sequencing and annotation.</title>
        <authorList>
            <consortium name="The Broad Institute Genomics Platform"/>
            <consortium name="The Broad Institute Genome Sequencing Center for Infectious Disease"/>
            <person name="Wu L."/>
            <person name="Ma J."/>
        </authorList>
    </citation>
    <scope>NUCLEOTIDE SEQUENCE [LARGE SCALE GENOMIC DNA]</scope>
    <source>
        <strain evidence="13">TISTR 932</strain>
    </source>
</reference>
<feature type="transmembrane region" description="Helical" evidence="10">
    <location>
        <begin position="45"/>
        <end position="66"/>
    </location>
</feature>
<evidence type="ECO:0000256" key="2">
    <source>
        <dbReference type="ARBA" id="ARBA00022448"/>
    </source>
</evidence>
<feature type="transmembrane region" description="Helical" evidence="10">
    <location>
        <begin position="109"/>
        <end position="131"/>
    </location>
</feature>
<evidence type="ECO:0000256" key="5">
    <source>
        <dbReference type="ARBA" id="ARBA00022989"/>
    </source>
</evidence>
<organism evidence="12 13">
    <name type="scientific">Enterococcus camelliae</name>
    <dbReference type="NCBI Taxonomy" id="453959"/>
    <lineage>
        <taxon>Bacteria</taxon>
        <taxon>Bacillati</taxon>
        <taxon>Bacillota</taxon>
        <taxon>Bacilli</taxon>
        <taxon>Lactobacillales</taxon>
        <taxon>Enterococcaceae</taxon>
        <taxon>Enterococcus</taxon>
    </lineage>
</organism>
<dbReference type="Gene3D" id="6.10.140.1330">
    <property type="match status" value="1"/>
</dbReference>
<dbReference type="InterPro" id="IPR018422">
    <property type="entry name" value="Cation/H_exchanger_CPA1"/>
</dbReference>
<keyword evidence="8 10" id="KW-0472">Membrane</keyword>
<evidence type="ECO:0000259" key="11">
    <source>
        <dbReference type="Pfam" id="PF00999"/>
    </source>
</evidence>
<feature type="transmembrane region" description="Helical" evidence="10">
    <location>
        <begin position="384"/>
        <end position="407"/>
    </location>
</feature>
<evidence type="ECO:0000256" key="4">
    <source>
        <dbReference type="ARBA" id="ARBA00022692"/>
    </source>
</evidence>
<evidence type="ECO:0000313" key="12">
    <source>
        <dbReference type="EMBL" id="MFD2729116.1"/>
    </source>
</evidence>
<keyword evidence="9" id="KW-0739">Sodium transport</keyword>
<dbReference type="RefSeq" id="WP_379981170.1">
    <property type="nucleotide sequence ID" value="NZ_JBHUMO010000043.1"/>
</dbReference>
<sequence>MEIIELLVIIAIAITFSNVFSKVVPTIPIFIAQIVLGVILGMTEFAKLISFQPEIFLIMIIAPLLFREGEAADVPAILKNFSMILFLAFGLVIATLVGVGFALKALIPSIPLAACFAFGAALGPTDAVAVGSLAKRLKIPPRVLHILEGEGLLNDASGVTAFQFAVAALITGSFSLLNASVSLVISSIGGALAGFVVVWVKKKVISIIERASAQDVIVYLLIELLLPFVAYLLAEVFHCSGIIAAVVAGILQSMGYRKVTLFDAELANVSESTWKTISFTLNSLVFLFLGIELSVVFSPIWLGQEYANMHLVFTILAIAVILFLIRLVGISLFFGVSKGFKKLPKAFNEILILTFGGVKGTVSLAAIFILPVTINGAEFSQRPLLLFLTACVIMVSLVGGMIALPFLSEGEAEKPIDRTEVAILNEVIENLYLDIETQSMSEQEEIAIEAVIDHYHSRVWEFYTESMTESEQQEVQEIQSLILSIEQDGLDESYRKGEISMNGYRLYTRFLKRYETSVRRQIFSFISFWLLFWRRMLRITMHPKRFWQSTRVDNRVTIIRRDVRDVQNVFLQNNILVQQSLTTLEDLYDPTIVQYFARRREDMKKQIHHVDLPFSFMVQQEPAYAKEILRGYYLERKIIDEYEVAERVSMFAANEYRQKVNLLESYALRQLQNS</sequence>
<proteinExistence type="predicted"/>
<evidence type="ECO:0000256" key="7">
    <source>
        <dbReference type="ARBA" id="ARBA00023065"/>
    </source>
</evidence>
<evidence type="ECO:0000256" key="8">
    <source>
        <dbReference type="ARBA" id="ARBA00023136"/>
    </source>
</evidence>
<evidence type="ECO:0000256" key="1">
    <source>
        <dbReference type="ARBA" id="ARBA00004651"/>
    </source>
</evidence>
<keyword evidence="3" id="KW-1003">Cell membrane</keyword>
<feature type="domain" description="Cation/H+ exchanger transmembrane" evidence="11">
    <location>
        <begin position="10"/>
        <end position="403"/>
    </location>
</feature>
<dbReference type="PANTHER" id="PTHR10110:SF86">
    <property type="entry name" value="SODIUM_HYDROGEN EXCHANGER 7"/>
    <property type="match status" value="1"/>
</dbReference>
<evidence type="ECO:0000313" key="13">
    <source>
        <dbReference type="Proteomes" id="UP001597427"/>
    </source>
</evidence>